<keyword evidence="4" id="KW-1185">Reference proteome</keyword>
<reference evidence="3 4" key="1">
    <citation type="submission" date="2020-08" db="EMBL/GenBank/DDBJ databases">
        <authorList>
            <person name="Liu C."/>
            <person name="Sun Q."/>
        </authorList>
    </citation>
    <scope>NUCLEOTIDE SEQUENCE [LARGE SCALE GENOMIC DNA]</scope>
    <source>
        <strain evidence="3 4">NSJ-18</strain>
    </source>
</reference>
<evidence type="ECO:0000313" key="4">
    <source>
        <dbReference type="Proteomes" id="UP000609849"/>
    </source>
</evidence>
<name>A0ABR7JM61_9FIRM</name>
<dbReference type="Pfam" id="PF03816">
    <property type="entry name" value="LytR_cpsA_psr"/>
    <property type="match status" value="1"/>
</dbReference>
<comment type="similarity">
    <text evidence="1">Belongs to the LytR/CpsA/Psr (LCP) family.</text>
</comment>
<dbReference type="Proteomes" id="UP000609849">
    <property type="component" value="Unassembled WGS sequence"/>
</dbReference>
<proteinExistence type="inferred from homology"/>
<dbReference type="PANTHER" id="PTHR33392:SF6">
    <property type="entry name" value="POLYISOPRENYL-TEICHOIC ACID--PEPTIDOGLYCAN TEICHOIC ACID TRANSFERASE TAGU"/>
    <property type="match status" value="1"/>
</dbReference>
<protein>
    <submittedName>
        <fullName evidence="3">LCP family protein</fullName>
    </submittedName>
</protein>
<evidence type="ECO:0000256" key="1">
    <source>
        <dbReference type="ARBA" id="ARBA00006068"/>
    </source>
</evidence>
<sequence>MNRIIKNTVLRKSLLGLTIAVFLGVLFSRVGYTENLDTKEVPKEAPGIKNILLVGVDGENLEKGNRSDAMIIMTIDQNNKNIKLTSLCRDTYVYIKGHGKEKLTHAYAYSGPELLLDTIEKNFGIKISKYATVNFSSFINIIDLLGGVEVEVTDNDVNVLNQLIKVCYKIDTKEDKGKMELIDSAGKYNLNGYQALAFSRIRYQDSTDARNTRQRMVVKSALEKLKTKGLSTYISSLNEILLGVKTNLSPTEIIVLGYKTLRIGTDNMKTLEFPVYKEEVKLKEAGWVVIWDEEDNLDLLNNFIYESIKVE</sequence>
<comment type="caution">
    <text evidence="3">The sequence shown here is derived from an EMBL/GenBank/DDBJ whole genome shotgun (WGS) entry which is preliminary data.</text>
</comment>
<organism evidence="3 4">
    <name type="scientific">Romboutsia faecis</name>
    <dbReference type="NCBI Taxonomy" id="2764597"/>
    <lineage>
        <taxon>Bacteria</taxon>
        <taxon>Bacillati</taxon>
        <taxon>Bacillota</taxon>
        <taxon>Clostridia</taxon>
        <taxon>Peptostreptococcales</taxon>
        <taxon>Peptostreptococcaceae</taxon>
        <taxon>Romboutsia</taxon>
    </lineage>
</organism>
<evidence type="ECO:0000259" key="2">
    <source>
        <dbReference type="Pfam" id="PF03816"/>
    </source>
</evidence>
<dbReference type="InterPro" id="IPR004474">
    <property type="entry name" value="LytR_CpsA_psr"/>
</dbReference>
<dbReference type="EMBL" id="JACRWE010000002">
    <property type="protein sequence ID" value="MBC5995798.1"/>
    <property type="molecule type" value="Genomic_DNA"/>
</dbReference>
<feature type="domain" description="Cell envelope-related transcriptional attenuator" evidence="2">
    <location>
        <begin position="66"/>
        <end position="226"/>
    </location>
</feature>
<gene>
    <name evidence="3" type="ORF">H8923_03430</name>
</gene>
<evidence type="ECO:0000313" key="3">
    <source>
        <dbReference type="EMBL" id="MBC5995798.1"/>
    </source>
</evidence>
<dbReference type="Gene3D" id="3.40.630.190">
    <property type="entry name" value="LCP protein"/>
    <property type="match status" value="1"/>
</dbReference>
<dbReference type="NCBIfam" id="TIGR00350">
    <property type="entry name" value="lytR_cpsA_psr"/>
    <property type="match status" value="1"/>
</dbReference>
<dbReference type="PANTHER" id="PTHR33392">
    <property type="entry name" value="POLYISOPRENYL-TEICHOIC ACID--PEPTIDOGLYCAN TEICHOIC ACID TRANSFERASE TAGU"/>
    <property type="match status" value="1"/>
</dbReference>
<accession>A0ABR7JM61</accession>
<dbReference type="InterPro" id="IPR050922">
    <property type="entry name" value="LytR/CpsA/Psr_CW_biosynth"/>
</dbReference>
<dbReference type="RefSeq" id="WP_153923656.1">
    <property type="nucleotide sequence ID" value="NZ_JACRWE010000002.1"/>
</dbReference>